<accession>A0ABX8ADV6</accession>
<evidence type="ECO:0000256" key="1">
    <source>
        <dbReference type="ARBA" id="ARBA00008903"/>
    </source>
</evidence>
<dbReference type="InterPro" id="IPR003462">
    <property type="entry name" value="ODC_Mu_crystall"/>
</dbReference>
<sequence>MTSKLPAPPFLGYDTTIVRLDWPGAVTALRQGHDLPAAEIKDVFLGPPTGTMMSRSAYIEGLGYGAKTFTVLDANAARGIPTVQGAMTVFDKDDGRLRAIVDSTLVTEFKTAADSVLGASLLARPDSRHLVIVGAGTVATSLVKAYAAALPGLERISVWSRRPEQAQKLVAGIGDRGVDIAAVPDLRAAIGEADIVSSATMARQPLIPGDWVRPGTHVDLIGAFKADMREADDALMAKAAVFVDSRVTALHIGELIAPIASGAITADTILGDLYDLVRADARRRQSNDEITLYKNGGGAHLDLMIASWIVRVMGV</sequence>
<dbReference type="EMBL" id="CP036498">
    <property type="protein sequence ID" value="QUS41907.1"/>
    <property type="molecule type" value="Genomic_DNA"/>
</dbReference>
<dbReference type="InterPro" id="IPR023401">
    <property type="entry name" value="ODC_N"/>
</dbReference>
<dbReference type="PANTHER" id="PTHR13812:SF19">
    <property type="entry name" value="KETIMINE REDUCTASE MU-CRYSTALLIN"/>
    <property type="match status" value="1"/>
</dbReference>
<gene>
    <name evidence="2" type="ORF">RPMA_26020</name>
</gene>
<dbReference type="Pfam" id="PF02423">
    <property type="entry name" value="OCD_Mu_crystall"/>
    <property type="match status" value="1"/>
</dbReference>
<comment type="similarity">
    <text evidence="1">Belongs to the ornithine cyclodeaminase/mu-crystallin family.</text>
</comment>
<reference evidence="2 3" key="1">
    <citation type="submission" date="2019-02" db="EMBL/GenBank/DDBJ databases">
        <title>Emended description of the genus Rhodopseudomonas and description of Rhodopseudomonas albus sp. nov., a non-phototrophic, heavy-metal-tolerant bacterium isolated from garden soil.</title>
        <authorList>
            <person name="Bao Z."/>
            <person name="Cao W.W."/>
            <person name="Sato Y."/>
            <person name="Nishizawa T."/>
            <person name="Zhao J."/>
            <person name="Guo Y."/>
            <person name="Ohta H."/>
        </authorList>
    </citation>
    <scope>NUCLEOTIDE SEQUENCE [LARGE SCALE GENOMIC DNA]</scope>
    <source>
        <strain evidence="2 3">SK50-23</strain>
    </source>
</reference>
<evidence type="ECO:0000313" key="2">
    <source>
        <dbReference type="EMBL" id="QUS41907.1"/>
    </source>
</evidence>
<proteinExistence type="inferred from homology"/>
<organism evidence="2 3">
    <name type="scientific">Tardiphaga alba</name>
    <dbReference type="NCBI Taxonomy" id="340268"/>
    <lineage>
        <taxon>Bacteria</taxon>
        <taxon>Pseudomonadati</taxon>
        <taxon>Pseudomonadota</taxon>
        <taxon>Alphaproteobacteria</taxon>
        <taxon>Hyphomicrobiales</taxon>
        <taxon>Nitrobacteraceae</taxon>
        <taxon>Tardiphaga</taxon>
    </lineage>
</organism>
<dbReference type="SUPFAM" id="SSF51735">
    <property type="entry name" value="NAD(P)-binding Rossmann-fold domains"/>
    <property type="match status" value="1"/>
</dbReference>
<keyword evidence="3" id="KW-1185">Reference proteome</keyword>
<evidence type="ECO:0000313" key="3">
    <source>
        <dbReference type="Proteomes" id="UP000682843"/>
    </source>
</evidence>
<name>A0ABX8ADV6_9BRAD</name>
<dbReference type="Gene3D" id="3.30.1780.10">
    <property type="entry name" value="ornithine cyclodeaminase, domain 1"/>
    <property type="match status" value="1"/>
</dbReference>
<dbReference type="PANTHER" id="PTHR13812">
    <property type="entry name" value="KETIMINE REDUCTASE MU-CRYSTALLIN"/>
    <property type="match status" value="1"/>
</dbReference>
<dbReference type="Proteomes" id="UP000682843">
    <property type="component" value="Chromosome"/>
</dbReference>
<dbReference type="Gene3D" id="3.40.50.720">
    <property type="entry name" value="NAD(P)-binding Rossmann-like Domain"/>
    <property type="match status" value="1"/>
</dbReference>
<dbReference type="InterPro" id="IPR036291">
    <property type="entry name" value="NAD(P)-bd_dom_sf"/>
</dbReference>
<dbReference type="RefSeq" id="WP_211910627.1">
    <property type="nucleotide sequence ID" value="NZ_CP036498.1"/>
</dbReference>
<protein>
    <submittedName>
        <fullName evidence="2">Ornithine cyclodeaminase</fullName>
    </submittedName>
</protein>